<organism evidence="2 3">
    <name type="scientific">Synaphobranchus kaupii</name>
    <name type="common">Kaup's arrowtooth eel</name>
    <dbReference type="NCBI Taxonomy" id="118154"/>
    <lineage>
        <taxon>Eukaryota</taxon>
        <taxon>Metazoa</taxon>
        <taxon>Chordata</taxon>
        <taxon>Craniata</taxon>
        <taxon>Vertebrata</taxon>
        <taxon>Euteleostomi</taxon>
        <taxon>Actinopterygii</taxon>
        <taxon>Neopterygii</taxon>
        <taxon>Teleostei</taxon>
        <taxon>Anguilliformes</taxon>
        <taxon>Synaphobranchidae</taxon>
        <taxon>Synaphobranchus</taxon>
    </lineage>
</organism>
<reference evidence="2" key="1">
    <citation type="journal article" date="2023" name="Science">
        <title>Genome structures resolve the early diversification of teleost fishes.</title>
        <authorList>
            <person name="Parey E."/>
            <person name="Louis A."/>
            <person name="Montfort J."/>
            <person name="Bouchez O."/>
            <person name="Roques C."/>
            <person name="Iampietro C."/>
            <person name="Lluch J."/>
            <person name="Castinel A."/>
            <person name="Donnadieu C."/>
            <person name="Desvignes T."/>
            <person name="Floi Bucao C."/>
            <person name="Jouanno E."/>
            <person name="Wen M."/>
            <person name="Mejri S."/>
            <person name="Dirks R."/>
            <person name="Jansen H."/>
            <person name="Henkel C."/>
            <person name="Chen W.J."/>
            <person name="Zahm M."/>
            <person name="Cabau C."/>
            <person name="Klopp C."/>
            <person name="Thompson A.W."/>
            <person name="Robinson-Rechavi M."/>
            <person name="Braasch I."/>
            <person name="Lecointre G."/>
            <person name="Bobe J."/>
            <person name="Postlethwait J.H."/>
            <person name="Berthelot C."/>
            <person name="Roest Crollius H."/>
            <person name="Guiguen Y."/>
        </authorList>
    </citation>
    <scope>NUCLEOTIDE SEQUENCE</scope>
    <source>
        <strain evidence="2">WJC10195</strain>
    </source>
</reference>
<dbReference type="EMBL" id="JAINUF010000015">
    <property type="protein sequence ID" value="KAJ8341143.1"/>
    <property type="molecule type" value="Genomic_DNA"/>
</dbReference>
<evidence type="ECO:0000313" key="2">
    <source>
        <dbReference type="EMBL" id="KAJ8341143.1"/>
    </source>
</evidence>
<feature type="region of interest" description="Disordered" evidence="1">
    <location>
        <begin position="63"/>
        <end position="104"/>
    </location>
</feature>
<evidence type="ECO:0000256" key="1">
    <source>
        <dbReference type="SAM" id="MobiDB-lite"/>
    </source>
</evidence>
<gene>
    <name evidence="2" type="ORF">SKAU_G00334340</name>
</gene>
<accession>A0A9Q1IGM1</accession>
<feature type="compositionally biased region" description="Basic and acidic residues" evidence="1">
    <location>
        <begin position="72"/>
        <end position="83"/>
    </location>
</feature>
<protein>
    <submittedName>
        <fullName evidence="2">Uncharacterized protein</fullName>
    </submittedName>
</protein>
<comment type="caution">
    <text evidence="2">The sequence shown here is derived from an EMBL/GenBank/DDBJ whole genome shotgun (WGS) entry which is preliminary data.</text>
</comment>
<dbReference type="AlphaFoldDB" id="A0A9Q1IGM1"/>
<proteinExistence type="predicted"/>
<keyword evidence="3" id="KW-1185">Reference proteome</keyword>
<dbReference type="Proteomes" id="UP001152622">
    <property type="component" value="Chromosome 15"/>
</dbReference>
<evidence type="ECO:0000313" key="3">
    <source>
        <dbReference type="Proteomes" id="UP001152622"/>
    </source>
</evidence>
<sequence>MLRPRRRCRFPPLFVSRRNSCVGARTCACAASSLAERESARGDPPPGLVPLDADVRRSDWNGFIQAPAGRDGAGRTRDRRCDLLHAGGHGSSSLGTSRNTRGGG</sequence>
<name>A0A9Q1IGM1_SYNKA</name>